<dbReference type="EMBL" id="CP144374">
    <property type="protein sequence ID" value="XCH48570.1"/>
    <property type="molecule type" value="Genomic_DNA"/>
</dbReference>
<dbReference type="InterPro" id="IPR019752">
    <property type="entry name" value="Pyrv/ketoisovalerate_OxRed_cat"/>
</dbReference>
<dbReference type="InterPro" id="IPR002869">
    <property type="entry name" value="Pyrv_flavodox_OxRed_cen"/>
</dbReference>
<keyword evidence="1" id="KW-0560">Oxidoreductase</keyword>
<dbReference type="InterPro" id="IPR052198">
    <property type="entry name" value="IorB_Oxidoreductase"/>
</dbReference>
<evidence type="ECO:0000313" key="3">
    <source>
        <dbReference type="EMBL" id="XCH48570.1"/>
    </source>
</evidence>
<evidence type="ECO:0000259" key="2">
    <source>
        <dbReference type="Pfam" id="PF01558"/>
    </source>
</evidence>
<dbReference type="PANTHER" id="PTHR43854:SF1">
    <property type="entry name" value="INDOLEPYRUVATE OXIDOREDUCTASE SUBUNIT IORB"/>
    <property type="match status" value="1"/>
</dbReference>
<dbReference type="SUPFAM" id="SSF53323">
    <property type="entry name" value="Pyruvate-ferredoxin oxidoreductase, PFOR, domain III"/>
    <property type="match status" value="1"/>
</dbReference>
<organism evidence="3">
    <name type="scientific">Thermodesulfovibrio obliviosus</name>
    <dbReference type="NCBI Taxonomy" id="3118332"/>
    <lineage>
        <taxon>Bacteria</taxon>
        <taxon>Pseudomonadati</taxon>
        <taxon>Nitrospirota</taxon>
        <taxon>Thermodesulfovibrionia</taxon>
        <taxon>Thermodesulfovibrionales</taxon>
        <taxon>Thermodesulfovibrionaceae</taxon>
        <taxon>Thermodesulfovibrio</taxon>
    </lineage>
</organism>
<dbReference type="RefSeq" id="WP_353686211.1">
    <property type="nucleotide sequence ID" value="NZ_CP144374.1"/>
</dbReference>
<gene>
    <name evidence="3" type="ORF">V4D31_00095</name>
</gene>
<dbReference type="KEGG" id="tob:V4D31_00095"/>
<sequence>MKLVIVGKGGQGVIFFSKMIAKAAIKKAVMVRSTEIKGMAKKGGVVEIQMKIGEGMSGTVRRGSADMVILLSEDLLDYARSFGDKIFIFSKEEIQKAMTSVPVRYVNTFLLGVFVQKTKLFSCDDFISILDDENKKSFIKGCEYVQS</sequence>
<dbReference type="GO" id="GO:0016903">
    <property type="term" value="F:oxidoreductase activity, acting on the aldehyde or oxo group of donors"/>
    <property type="evidence" value="ECO:0007669"/>
    <property type="project" value="InterPro"/>
</dbReference>
<dbReference type="PANTHER" id="PTHR43854">
    <property type="entry name" value="INDOLEPYRUVATE OXIDOREDUCTASE SUBUNIT IORB"/>
    <property type="match status" value="1"/>
</dbReference>
<dbReference type="Pfam" id="PF01558">
    <property type="entry name" value="POR"/>
    <property type="match status" value="1"/>
</dbReference>
<dbReference type="AlphaFoldDB" id="A0AAU8H1K7"/>
<protein>
    <submittedName>
        <fullName evidence="3">2-oxoacid:acceptor oxidoreductase family protein</fullName>
    </submittedName>
</protein>
<accession>A0AAU8H1K7</accession>
<evidence type="ECO:0000256" key="1">
    <source>
        <dbReference type="ARBA" id="ARBA00023002"/>
    </source>
</evidence>
<proteinExistence type="predicted"/>
<dbReference type="Gene3D" id="3.40.920.10">
    <property type="entry name" value="Pyruvate-ferredoxin oxidoreductase, PFOR, domain III"/>
    <property type="match status" value="1"/>
</dbReference>
<name>A0AAU8H1K7_9BACT</name>
<feature type="domain" description="Pyruvate/ketoisovalerate oxidoreductase catalytic" evidence="2">
    <location>
        <begin position="9"/>
        <end position="77"/>
    </location>
</feature>
<reference evidence="3" key="1">
    <citation type="submission" date="2024-01" db="EMBL/GenBank/DDBJ databases">
        <title>The first autotrophic representatives of the genus Thermodesulfovibrio.</title>
        <authorList>
            <person name="Maltseva A.I."/>
            <person name="Elcheninov A.G."/>
            <person name="Kublanov I.V."/>
            <person name="Lebedinsky A.V."/>
            <person name="Frolov E.N."/>
        </authorList>
    </citation>
    <scope>NUCLEOTIDE SEQUENCE</scope>
    <source>
        <strain evidence="3">3462-1</strain>
    </source>
</reference>